<dbReference type="Pfam" id="PF00083">
    <property type="entry name" value="Sugar_tr"/>
    <property type="match status" value="1"/>
</dbReference>
<comment type="subcellular location">
    <subcellularLocation>
        <location evidence="1">Membrane</location>
        <topology evidence="1">Multi-pass membrane protein</topology>
    </subcellularLocation>
</comment>
<evidence type="ECO:0000256" key="5">
    <source>
        <dbReference type="ARBA" id="ARBA00022989"/>
    </source>
</evidence>
<feature type="transmembrane region" description="Helical" evidence="7">
    <location>
        <begin position="275"/>
        <end position="297"/>
    </location>
</feature>
<evidence type="ECO:0000256" key="4">
    <source>
        <dbReference type="ARBA" id="ARBA00022692"/>
    </source>
</evidence>
<gene>
    <name evidence="9" type="ORF">LOD99_12885</name>
</gene>
<feature type="transmembrane region" description="Helical" evidence="7">
    <location>
        <begin position="389"/>
        <end position="409"/>
    </location>
</feature>
<dbReference type="AlphaFoldDB" id="A0AAV7JDI2"/>
<evidence type="ECO:0000256" key="2">
    <source>
        <dbReference type="ARBA" id="ARBA00008335"/>
    </source>
</evidence>
<dbReference type="PANTHER" id="PTHR23511">
    <property type="entry name" value="SYNAPTIC VESICLE GLYCOPROTEIN 2"/>
    <property type="match status" value="1"/>
</dbReference>
<dbReference type="PROSITE" id="PS50850">
    <property type="entry name" value="MFS"/>
    <property type="match status" value="1"/>
</dbReference>
<evidence type="ECO:0000256" key="1">
    <source>
        <dbReference type="ARBA" id="ARBA00004141"/>
    </source>
</evidence>
<keyword evidence="3" id="KW-0813">Transport</keyword>
<dbReference type="Proteomes" id="UP001165289">
    <property type="component" value="Unassembled WGS sequence"/>
</dbReference>
<dbReference type="InterPro" id="IPR005828">
    <property type="entry name" value="MFS_sugar_transport-like"/>
</dbReference>
<feature type="transmembrane region" description="Helical" evidence="7">
    <location>
        <begin position="362"/>
        <end position="383"/>
    </location>
</feature>
<evidence type="ECO:0000313" key="9">
    <source>
        <dbReference type="EMBL" id="KAI6646765.1"/>
    </source>
</evidence>
<evidence type="ECO:0000259" key="8">
    <source>
        <dbReference type="PROSITE" id="PS50850"/>
    </source>
</evidence>
<dbReference type="EMBL" id="JAKMXF010000354">
    <property type="protein sequence ID" value="KAI6646765.1"/>
    <property type="molecule type" value="Genomic_DNA"/>
</dbReference>
<feature type="transmembrane region" description="Helical" evidence="7">
    <location>
        <begin position="100"/>
        <end position="119"/>
    </location>
</feature>
<proteinExistence type="inferred from homology"/>
<reference evidence="9 10" key="1">
    <citation type="journal article" date="2023" name="BMC Biol.">
        <title>The compact genome of the sponge Oopsacas minuta (Hexactinellida) is lacking key metazoan core genes.</title>
        <authorList>
            <person name="Santini S."/>
            <person name="Schenkelaars Q."/>
            <person name="Jourda C."/>
            <person name="Duchesne M."/>
            <person name="Belahbib H."/>
            <person name="Rocher C."/>
            <person name="Selva M."/>
            <person name="Riesgo A."/>
            <person name="Vervoort M."/>
            <person name="Leys S.P."/>
            <person name="Kodjabachian L."/>
            <person name="Le Bivic A."/>
            <person name="Borchiellini C."/>
            <person name="Claverie J.M."/>
            <person name="Renard E."/>
        </authorList>
    </citation>
    <scope>NUCLEOTIDE SEQUENCE [LARGE SCALE GENOMIC DNA]</scope>
    <source>
        <strain evidence="9">SPO-2</strain>
    </source>
</reference>
<dbReference type="GO" id="GO:0016020">
    <property type="term" value="C:membrane"/>
    <property type="evidence" value="ECO:0007669"/>
    <property type="project" value="UniProtKB-SubCell"/>
</dbReference>
<name>A0AAV7JDI2_9METZ</name>
<keyword evidence="5 7" id="KW-1133">Transmembrane helix</keyword>
<comment type="similarity">
    <text evidence="2">Belongs to the major facilitator superfamily.</text>
</comment>
<feature type="transmembrane region" description="Helical" evidence="7">
    <location>
        <begin position="421"/>
        <end position="444"/>
    </location>
</feature>
<dbReference type="SUPFAM" id="SSF103473">
    <property type="entry name" value="MFS general substrate transporter"/>
    <property type="match status" value="1"/>
</dbReference>
<dbReference type="InterPro" id="IPR036259">
    <property type="entry name" value="MFS_trans_sf"/>
</dbReference>
<dbReference type="GO" id="GO:0022857">
    <property type="term" value="F:transmembrane transporter activity"/>
    <property type="evidence" value="ECO:0007669"/>
    <property type="project" value="InterPro"/>
</dbReference>
<protein>
    <recommendedName>
        <fullName evidence="8">Major facilitator superfamily (MFS) profile domain-containing protein</fullName>
    </recommendedName>
</protein>
<feature type="transmembrane region" description="Helical" evidence="7">
    <location>
        <begin position="450"/>
        <end position="471"/>
    </location>
</feature>
<evidence type="ECO:0000256" key="7">
    <source>
        <dbReference type="SAM" id="Phobius"/>
    </source>
</evidence>
<dbReference type="PANTHER" id="PTHR23511:SF5">
    <property type="entry name" value="MAJOR FACILITATOR-TYPE TRANSPORTER HXNZ-RELATED"/>
    <property type="match status" value="1"/>
</dbReference>
<feature type="transmembrane region" description="Helical" evidence="7">
    <location>
        <begin position="335"/>
        <end position="355"/>
    </location>
</feature>
<dbReference type="Gene3D" id="1.20.1250.20">
    <property type="entry name" value="MFS general substrate transporter like domains"/>
    <property type="match status" value="1"/>
</dbReference>
<feature type="transmembrane region" description="Helical" evidence="7">
    <location>
        <begin position="34"/>
        <end position="56"/>
    </location>
</feature>
<sequence>MAKISNEEQSLLAPFYTVDQGLDKIGAGLFQFNVFVYSGSLRAFHALIDLQLALLIPTWQCEFALSNFQLALLTAMFPLGNMIGVNPLGYLCDKYGRRRVVNVANIFIILLSAVSAFVPNFTWLIIMRFMLGLIDVATSMCTTYCVEFMPARWRSVAVVSISLFWTLGTCVLVGLSYLLVPIGWRYLVLVISILLCIPPVHNLCVPVSPRYLVEKGQLEEAKKVLKLGARLNCRSLPEGELSTNIQSVQTYNSTCQQQQTKKEGILTIFRKKYRLTTFIMSVIWFTCGFLGYGAVLITADIFTYDNHCINHISNTSMSHFMSHCNHLTPQNYFDYLVTTLAEIPGIIVTVFLVEIIGRKITFILEFAISGIGFCLLFICFPFETTTKTVLLFIIRAANAGAFNLTFLYTGEVYPTVVRARALSILSTFSRVATILTGFVSQVLLREHFQVAIGLFGTVGLLTAVASILLPYETRGKRIE</sequence>
<evidence type="ECO:0000256" key="6">
    <source>
        <dbReference type="ARBA" id="ARBA00023136"/>
    </source>
</evidence>
<feature type="transmembrane region" description="Helical" evidence="7">
    <location>
        <begin position="158"/>
        <end position="180"/>
    </location>
</feature>
<accession>A0AAV7JDI2</accession>
<evidence type="ECO:0000256" key="3">
    <source>
        <dbReference type="ARBA" id="ARBA00022448"/>
    </source>
</evidence>
<feature type="domain" description="Major facilitator superfamily (MFS) profile" evidence="8">
    <location>
        <begin position="31"/>
        <end position="474"/>
    </location>
</feature>
<comment type="caution">
    <text evidence="9">The sequence shown here is derived from an EMBL/GenBank/DDBJ whole genome shotgun (WGS) entry which is preliminary data.</text>
</comment>
<keyword evidence="6 7" id="KW-0472">Membrane</keyword>
<evidence type="ECO:0000313" key="10">
    <source>
        <dbReference type="Proteomes" id="UP001165289"/>
    </source>
</evidence>
<dbReference type="InterPro" id="IPR020846">
    <property type="entry name" value="MFS_dom"/>
</dbReference>
<feature type="transmembrane region" description="Helical" evidence="7">
    <location>
        <begin position="68"/>
        <end position="88"/>
    </location>
</feature>
<feature type="transmembrane region" description="Helical" evidence="7">
    <location>
        <begin position="186"/>
        <end position="205"/>
    </location>
</feature>
<keyword evidence="4 7" id="KW-0812">Transmembrane</keyword>
<keyword evidence="10" id="KW-1185">Reference proteome</keyword>
<feature type="transmembrane region" description="Helical" evidence="7">
    <location>
        <begin position="125"/>
        <end position="146"/>
    </location>
</feature>
<organism evidence="9 10">
    <name type="scientific">Oopsacas minuta</name>
    <dbReference type="NCBI Taxonomy" id="111878"/>
    <lineage>
        <taxon>Eukaryota</taxon>
        <taxon>Metazoa</taxon>
        <taxon>Porifera</taxon>
        <taxon>Hexactinellida</taxon>
        <taxon>Hexasterophora</taxon>
        <taxon>Lyssacinosida</taxon>
        <taxon>Leucopsacidae</taxon>
        <taxon>Oopsacas</taxon>
    </lineage>
</organism>